<reference evidence="2 3" key="2">
    <citation type="submission" date="2020-05" db="EMBL/GenBank/DDBJ databases">
        <title>Draft genome sequence of Desulfovibrio sp. strainFSS-1.</title>
        <authorList>
            <person name="Shimoshige H."/>
            <person name="Kobayashi H."/>
            <person name="Maekawa T."/>
        </authorList>
    </citation>
    <scope>NUCLEOTIDE SEQUENCE [LARGE SCALE GENOMIC DNA]</scope>
    <source>
        <strain evidence="2 3">SIID29052-01</strain>
    </source>
</reference>
<gene>
    <name evidence="2" type="ORF">NNJEOMEG_03716</name>
</gene>
<dbReference type="AlphaFoldDB" id="A0A6V8LVS5"/>
<dbReference type="RefSeq" id="WP_173086984.1">
    <property type="nucleotide sequence ID" value="NZ_BLTE01000024.1"/>
</dbReference>
<dbReference type="InterPro" id="IPR013096">
    <property type="entry name" value="Cupin_2"/>
</dbReference>
<feature type="domain" description="Cupin type-2" evidence="1">
    <location>
        <begin position="34"/>
        <end position="102"/>
    </location>
</feature>
<protein>
    <recommendedName>
        <fullName evidence="1">Cupin type-2 domain-containing protein</fullName>
    </recommendedName>
</protein>
<reference evidence="2 3" key="1">
    <citation type="submission" date="2020-04" db="EMBL/GenBank/DDBJ databases">
        <authorList>
            <consortium name="Desulfovibrio sp. FSS-1 genome sequencing consortium"/>
            <person name="Shimoshige H."/>
            <person name="Kobayashi H."/>
            <person name="Maekawa T."/>
        </authorList>
    </citation>
    <scope>NUCLEOTIDE SEQUENCE [LARGE SCALE GENOMIC DNA]</scope>
    <source>
        <strain evidence="2 3">SIID29052-01</strain>
    </source>
</reference>
<evidence type="ECO:0000313" key="3">
    <source>
        <dbReference type="Proteomes" id="UP000494245"/>
    </source>
</evidence>
<accession>A0A6V8LVS5</accession>
<evidence type="ECO:0000259" key="1">
    <source>
        <dbReference type="Pfam" id="PF07883"/>
    </source>
</evidence>
<dbReference type="PANTHER" id="PTHR40112:SF1">
    <property type="entry name" value="H2HPP ISOMERASE"/>
    <property type="match status" value="1"/>
</dbReference>
<name>A0A6V8LVS5_9BACT</name>
<keyword evidence="3" id="KW-1185">Reference proteome</keyword>
<sequence length="116" mass="12698">MPGEHLNWDDLEWDIPARGVRRKVVHGAGYTLALVELSPDDSPALHAHPHEQASTVQNGHGVFIVDGRRHPVRSGDVVRIASNVPHALAVPGPGVVTVLDVFVPRREEFPESKRKA</sequence>
<dbReference type="PANTHER" id="PTHR40112">
    <property type="entry name" value="H2HPP ISOMERASE"/>
    <property type="match status" value="1"/>
</dbReference>
<dbReference type="EMBL" id="BLTE01000024">
    <property type="protein sequence ID" value="GFK95844.1"/>
    <property type="molecule type" value="Genomic_DNA"/>
</dbReference>
<dbReference type="SUPFAM" id="SSF51182">
    <property type="entry name" value="RmlC-like cupins"/>
    <property type="match status" value="1"/>
</dbReference>
<proteinExistence type="predicted"/>
<comment type="caution">
    <text evidence="2">The sequence shown here is derived from an EMBL/GenBank/DDBJ whole genome shotgun (WGS) entry which is preliminary data.</text>
</comment>
<evidence type="ECO:0000313" key="2">
    <source>
        <dbReference type="EMBL" id="GFK95844.1"/>
    </source>
</evidence>
<dbReference type="InterPro" id="IPR052535">
    <property type="entry name" value="Bacilysin_H2HPP_isomerase"/>
</dbReference>
<dbReference type="InterPro" id="IPR011051">
    <property type="entry name" value="RmlC_Cupin_sf"/>
</dbReference>
<dbReference type="Pfam" id="PF07883">
    <property type="entry name" value="Cupin_2"/>
    <property type="match status" value="1"/>
</dbReference>
<dbReference type="Proteomes" id="UP000494245">
    <property type="component" value="Unassembled WGS sequence"/>
</dbReference>
<dbReference type="InterPro" id="IPR014710">
    <property type="entry name" value="RmlC-like_jellyroll"/>
</dbReference>
<dbReference type="Gene3D" id="2.60.120.10">
    <property type="entry name" value="Jelly Rolls"/>
    <property type="match status" value="1"/>
</dbReference>
<organism evidence="2 3">
    <name type="scientific">Fundidesulfovibrio magnetotacticus</name>
    <dbReference type="NCBI Taxonomy" id="2730080"/>
    <lineage>
        <taxon>Bacteria</taxon>
        <taxon>Pseudomonadati</taxon>
        <taxon>Thermodesulfobacteriota</taxon>
        <taxon>Desulfovibrionia</taxon>
        <taxon>Desulfovibrionales</taxon>
        <taxon>Desulfovibrionaceae</taxon>
        <taxon>Fundidesulfovibrio</taxon>
    </lineage>
</organism>